<dbReference type="Proteomes" id="UP000041254">
    <property type="component" value="Unassembled WGS sequence"/>
</dbReference>
<gene>
    <name evidence="2" type="ORF">Vbra_23160</name>
</gene>
<reference evidence="2 3" key="1">
    <citation type="submission" date="2014-11" db="EMBL/GenBank/DDBJ databases">
        <authorList>
            <person name="Zhu J."/>
            <person name="Qi W."/>
            <person name="Song R."/>
        </authorList>
    </citation>
    <scope>NUCLEOTIDE SEQUENCE [LARGE SCALE GENOMIC DNA]</scope>
</reference>
<proteinExistence type="predicted"/>
<dbReference type="InParanoid" id="A0A0G4EAG6"/>
<evidence type="ECO:0000256" key="1">
    <source>
        <dbReference type="SAM" id="MobiDB-lite"/>
    </source>
</evidence>
<organism evidence="2 3">
    <name type="scientific">Vitrella brassicaformis (strain CCMP3155)</name>
    <dbReference type="NCBI Taxonomy" id="1169540"/>
    <lineage>
        <taxon>Eukaryota</taxon>
        <taxon>Sar</taxon>
        <taxon>Alveolata</taxon>
        <taxon>Colpodellida</taxon>
        <taxon>Vitrellaceae</taxon>
        <taxon>Vitrella</taxon>
    </lineage>
</organism>
<dbReference type="AlphaFoldDB" id="A0A0G4EAG6"/>
<feature type="region of interest" description="Disordered" evidence="1">
    <location>
        <begin position="102"/>
        <end position="168"/>
    </location>
</feature>
<feature type="region of interest" description="Disordered" evidence="1">
    <location>
        <begin position="1"/>
        <end position="36"/>
    </location>
</feature>
<accession>A0A0G4EAG6</accession>
<feature type="compositionally biased region" description="Low complexity" evidence="1">
    <location>
        <begin position="1"/>
        <end position="22"/>
    </location>
</feature>
<sequence>MLLAAGAASSAAASAAASLPSAQQHQKPPPWESVRGWRTVHVSHTTNPPSLGVLPPGPYTCPDPDSYGFAVALPNETGHSERVYRMMPAVKADWLYLPPFPTQQQQHQQQTNTCPSSSAAAAAAAGGGGGVDSWSDAEDDDDSPVQAKGIPGVTMASGPPKTAGGAGTAAAAAGATSCASPRPSAVQVFPADHPFPPADTTARQTFAYPIISHPISPDSRNAPLQVTNEPLLGPRVVTRVPSPVPSAHPYCYEPRPPAIRELYMGSPPPDSGDTPSASAGGAGGAGAGLGGAGGVSYRGGASGMVGGEDSRRRLRRVASDQACALM</sequence>
<dbReference type="EMBL" id="CDMY01000056">
    <property type="protein sequence ID" value="CEL92228.1"/>
    <property type="molecule type" value="Genomic_DNA"/>
</dbReference>
<evidence type="ECO:0000313" key="3">
    <source>
        <dbReference type="Proteomes" id="UP000041254"/>
    </source>
</evidence>
<feature type="region of interest" description="Disordered" evidence="1">
    <location>
        <begin position="260"/>
        <end position="326"/>
    </location>
</feature>
<name>A0A0G4EAG6_VITBC</name>
<feature type="compositionally biased region" description="Gly residues" evidence="1">
    <location>
        <begin position="280"/>
        <end position="306"/>
    </location>
</feature>
<feature type="compositionally biased region" description="Low complexity" evidence="1">
    <location>
        <begin position="156"/>
        <end position="168"/>
    </location>
</feature>
<dbReference type="VEuPathDB" id="CryptoDB:Vbra_23160"/>
<protein>
    <submittedName>
        <fullName evidence="2">Uncharacterized protein</fullName>
    </submittedName>
</protein>
<keyword evidence="3" id="KW-1185">Reference proteome</keyword>
<evidence type="ECO:0000313" key="2">
    <source>
        <dbReference type="EMBL" id="CEL92228.1"/>
    </source>
</evidence>